<name>A0ABW0YMJ9_9BACI</name>
<gene>
    <name evidence="4" type="ORF">ACFPU1_12805</name>
</gene>
<dbReference type="Pfam" id="PF00239">
    <property type="entry name" value="Resolvase"/>
    <property type="match status" value="1"/>
</dbReference>
<evidence type="ECO:0000259" key="3">
    <source>
        <dbReference type="PROSITE" id="PS51737"/>
    </source>
</evidence>
<feature type="coiled-coil region" evidence="1">
    <location>
        <begin position="383"/>
        <end position="473"/>
    </location>
</feature>
<dbReference type="SMART" id="SM00857">
    <property type="entry name" value="Resolvase"/>
    <property type="match status" value="1"/>
</dbReference>
<keyword evidence="1" id="KW-0175">Coiled coil</keyword>
<dbReference type="RefSeq" id="WP_385941725.1">
    <property type="nucleotide sequence ID" value="NZ_JBHSOZ010000005.1"/>
</dbReference>
<reference evidence="5" key="1">
    <citation type="journal article" date="2019" name="Int. J. Syst. Evol. Microbiol.">
        <title>The Global Catalogue of Microorganisms (GCM) 10K type strain sequencing project: providing services to taxonomists for standard genome sequencing and annotation.</title>
        <authorList>
            <consortium name="The Broad Institute Genomics Platform"/>
            <consortium name="The Broad Institute Genome Sequencing Center for Infectious Disease"/>
            <person name="Wu L."/>
            <person name="Ma J."/>
        </authorList>
    </citation>
    <scope>NUCLEOTIDE SEQUENCE [LARGE SCALE GENOMIC DNA]</scope>
    <source>
        <strain evidence="5">CECT 7184</strain>
    </source>
</reference>
<dbReference type="Pfam" id="PF07508">
    <property type="entry name" value="Recombinase"/>
    <property type="match status" value="1"/>
</dbReference>
<dbReference type="InterPro" id="IPR036162">
    <property type="entry name" value="Resolvase-like_N_sf"/>
</dbReference>
<proteinExistence type="predicted"/>
<dbReference type="PROSITE" id="PS51737">
    <property type="entry name" value="RECOMBINASE_DNA_BIND"/>
    <property type="match status" value="1"/>
</dbReference>
<dbReference type="EMBL" id="JBHSOZ010000005">
    <property type="protein sequence ID" value="MFC5713664.1"/>
    <property type="molecule type" value="Genomic_DNA"/>
</dbReference>
<dbReference type="PANTHER" id="PTHR30461:SF23">
    <property type="entry name" value="DNA RECOMBINASE-RELATED"/>
    <property type="match status" value="1"/>
</dbReference>
<evidence type="ECO:0000256" key="1">
    <source>
        <dbReference type="SAM" id="Coils"/>
    </source>
</evidence>
<dbReference type="InterPro" id="IPR038109">
    <property type="entry name" value="DNA_bind_recomb_sf"/>
</dbReference>
<dbReference type="SUPFAM" id="SSF53041">
    <property type="entry name" value="Resolvase-like"/>
    <property type="match status" value="1"/>
</dbReference>
<comment type="caution">
    <text evidence="4">The sequence shown here is derived from an EMBL/GenBank/DDBJ whole genome shotgun (WGS) entry which is preliminary data.</text>
</comment>
<evidence type="ECO:0000313" key="4">
    <source>
        <dbReference type="EMBL" id="MFC5713664.1"/>
    </source>
</evidence>
<protein>
    <submittedName>
        <fullName evidence="4">Recombinase family protein</fullName>
    </submittedName>
</protein>
<keyword evidence="5" id="KW-1185">Reference proteome</keyword>
<sequence length="532" mass="61859">MNEIIRKLGNHSKGVFYGRFSTDKQNIETQLEQVNQFFDDYGYEKIRDYIDEGTSATKKSIEKRAELTNLLKDAKKKEFDFAVISSYDRIARDPIDHLKLREELGKLGIPVVIASTETFYDGPDFMAQLVSDGVSKFEADQIAQRTKDTIASLLKKGKWVGGTAPYGFRYVHVKTGDYVNAYFKKNADECEVVKEIFELYNANYGFKAIAQMKFGDMEKCYKVKSIIANPVYTGKLGFYRRKSGKGHTFLSKEHWLLVDNDLKIEPVISEELWNKCWAKYTQKSSALGDLDSIPSPKHYSTSFYFSGLLKCTTCSKKDSSHYILRNKDSSKRTKDKTYIYRYYVCQGCGQKVIADHVHKRLENLWERFMTSEDLRSKLENAIKRNIKEQIKKTEEAIKIEEGKLEDLTKKIQSVREEIRNRYEENDVGNKLESQEKALLSALDLLCEGLQNERNALEQSIKKKEENLKRLNAQQPEPKVKEYLQHFGKSFNELHHIDKRTFALTIIQECWITFKDAGEMTFKFNYLPKEMEL</sequence>
<dbReference type="InterPro" id="IPR011109">
    <property type="entry name" value="DNA_bind_recombinase_dom"/>
</dbReference>
<feature type="domain" description="Resolvase/invertase-type recombinase catalytic" evidence="2">
    <location>
        <begin position="13"/>
        <end position="157"/>
    </location>
</feature>
<dbReference type="InterPro" id="IPR050639">
    <property type="entry name" value="SSR_resolvase"/>
</dbReference>
<evidence type="ECO:0000313" key="5">
    <source>
        <dbReference type="Proteomes" id="UP001596142"/>
    </source>
</evidence>
<accession>A0ABW0YMJ9</accession>
<organism evidence="4 5">
    <name type="scientific">Thalassorhabdus alkalitolerans</name>
    <dbReference type="NCBI Taxonomy" id="2282697"/>
    <lineage>
        <taxon>Bacteria</taxon>
        <taxon>Bacillati</taxon>
        <taxon>Bacillota</taxon>
        <taxon>Bacilli</taxon>
        <taxon>Bacillales</taxon>
        <taxon>Bacillaceae</taxon>
        <taxon>Thalassorhabdus</taxon>
    </lineage>
</organism>
<dbReference type="Gene3D" id="3.90.1750.20">
    <property type="entry name" value="Putative Large Serine Recombinase, Chain B, Domain 2"/>
    <property type="match status" value="1"/>
</dbReference>
<dbReference type="PROSITE" id="PS51736">
    <property type="entry name" value="RECOMBINASES_3"/>
    <property type="match status" value="1"/>
</dbReference>
<dbReference type="CDD" id="cd00338">
    <property type="entry name" value="Ser_Recombinase"/>
    <property type="match status" value="1"/>
</dbReference>
<dbReference type="Gene3D" id="3.40.50.1390">
    <property type="entry name" value="Resolvase, N-terminal catalytic domain"/>
    <property type="match status" value="1"/>
</dbReference>
<dbReference type="PANTHER" id="PTHR30461">
    <property type="entry name" value="DNA-INVERTASE FROM LAMBDOID PROPHAGE"/>
    <property type="match status" value="1"/>
</dbReference>
<feature type="domain" description="Recombinase" evidence="3">
    <location>
        <begin position="165"/>
        <end position="286"/>
    </location>
</feature>
<dbReference type="InterPro" id="IPR006119">
    <property type="entry name" value="Resolv_N"/>
</dbReference>
<dbReference type="Proteomes" id="UP001596142">
    <property type="component" value="Unassembled WGS sequence"/>
</dbReference>
<evidence type="ECO:0000259" key="2">
    <source>
        <dbReference type="PROSITE" id="PS51736"/>
    </source>
</evidence>